<dbReference type="Gene3D" id="3.40.50.1820">
    <property type="entry name" value="alpha/beta hydrolase"/>
    <property type="match status" value="1"/>
</dbReference>
<feature type="chain" id="PRO_5009915264" evidence="1">
    <location>
        <begin position="22"/>
        <end position="378"/>
    </location>
</feature>
<sequence>MKTLQHITCLFWLAGLSLVQAQDYKPSTSNQAGKAFPQVNAEGQVRAQISAPEATSVKLDIGGVKYEMTKDAEGVWTGESAPQDVGFHYYQLNIDGASVPDPGTKYFYGAGRWGSGIEIPAQDDAIFALRKVPHGKVVENLYFSEITQQWRRNFIYLPPGYTTSDKSYPVLYLQHGSYEDETGWSSQGHANLILDNLIADGEAEPMIIVMDNGYAYKPDAPKEGRPESFFEEVMLKEIIPMTDAEFRTLADREHRAIAGLSMGANQTMRIIMNNLDTFSYYGGFSGTANFGMEGAIDVDTFLNAAFSDGTQVDEQLNLLWLGLGTKEPERFPKTINAFVDMLKAQKITYTLYESPETAHEWHTWRRCLHQFAQQLFKD</sequence>
<evidence type="ECO:0000313" key="3">
    <source>
        <dbReference type="EMBL" id="SHI09294.1"/>
    </source>
</evidence>
<dbReference type="AlphaFoldDB" id="A0A1M5YBR5"/>
<organism evidence="3 4">
    <name type="scientific">Leeuwenhoekiella palythoae</name>
    <dbReference type="NCBI Taxonomy" id="573501"/>
    <lineage>
        <taxon>Bacteria</taxon>
        <taxon>Pseudomonadati</taxon>
        <taxon>Bacteroidota</taxon>
        <taxon>Flavobacteriia</taxon>
        <taxon>Flavobacteriales</taxon>
        <taxon>Flavobacteriaceae</taxon>
        <taxon>Leeuwenhoekiella</taxon>
    </lineage>
</organism>
<dbReference type="Pfam" id="PF00756">
    <property type="entry name" value="Esterase"/>
    <property type="match status" value="1"/>
</dbReference>
<reference evidence="4" key="2">
    <citation type="submission" date="2016-11" db="EMBL/GenBank/DDBJ databases">
        <authorList>
            <person name="Varghese N."/>
            <person name="Submissions S."/>
        </authorList>
    </citation>
    <scope>NUCLEOTIDE SEQUENCE [LARGE SCALE GENOMIC DNA]</scope>
    <source>
        <strain evidence="4">DSM 19859</strain>
    </source>
</reference>
<protein>
    <submittedName>
        <fullName evidence="2 3">Enterochelin esterase</fullName>
    </submittedName>
</protein>
<evidence type="ECO:0000256" key="1">
    <source>
        <dbReference type="SAM" id="SignalP"/>
    </source>
</evidence>
<reference evidence="3" key="1">
    <citation type="submission" date="2016-11" db="EMBL/GenBank/DDBJ databases">
        <authorList>
            <person name="Jaros S."/>
            <person name="Januszkiewicz K."/>
            <person name="Wedrychowicz H."/>
        </authorList>
    </citation>
    <scope>NUCLEOTIDE SEQUENCE [LARGE SCALE GENOMIC DNA]</scope>
    <source>
        <strain evidence="3">DSM 19859</strain>
    </source>
</reference>
<dbReference type="InterPro" id="IPR014756">
    <property type="entry name" value="Ig_E-set"/>
</dbReference>
<dbReference type="InterPro" id="IPR000801">
    <property type="entry name" value="Esterase-like"/>
</dbReference>
<dbReference type="PANTHER" id="PTHR48098:SF1">
    <property type="entry name" value="DIACYLGLYCEROL ACYLTRANSFERASE_MYCOLYLTRANSFERASE AG85A"/>
    <property type="match status" value="1"/>
</dbReference>
<dbReference type="CDD" id="cd02858">
    <property type="entry name" value="E_set_Esterase_N"/>
    <property type="match status" value="1"/>
</dbReference>
<dbReference type="STRING" id="573501.SAMN04487999_2081"/>
<dbReference type="RefSeq" id="WP_072982780.1">
    <property type="nucleotide sequence ID" value="NZ_FQXT01000003.1"/>
</dbReference>
<proteinExistence type="predicted"/>
<dbReference type="Gene3D" id="2.60.40.10">
    <property type="entry name" value="Immunoglobulins"/>
    <property type="match status" value="1"/>
</dbReference>
<evidence type="ECO:0000313" key="2">
    <source>
        <dbReference type="EMBL" id="RXG30621.1"/>
    </source>
</evidence>
<feature type="signal peptide" evidence="1">
    <location>
        <begin position="1"/>
        <end position="21"/>
    </location>
</feature>
<gene>
    <name evidence="2" type="ORF">DSM01_1372</name>
    <name evidence="3" type="ORF">SAMN04487999_2081</name>
</gene>
<dbReference type="GO" id="GO:0016747">
    <property type="term" value="F:acyltransferase activity, transferring groups other than amino-acyl groups"/>
    <property type="evidence" value="ECO:0007669"/>
    <property type="project" value="TreeGrafter"/>
</dbReference>
<keyword evidence="1" id="KW-0732">Signal</keyword>
<dbReference type="Proteomes" id="UP000184240">
    <property type="component" value="Unassembled WGS sequence"/>
</dbReference>
<accession>A0A1M5YBR5</accession>
<dbReference type="InterPro" id="IPR050583">
    <property type="entry name" value="Mycobacterial_A85_antigen"/>
</dbReference>
<evidence type="ECO:0000313" key="4">
    <source>
        <dbReference type="Proteomes" id="UP000184240"/>
    </source>
</evidence>
<dbReference type="OrthoDB" id="9803578at2"/>
<dbReference type="SUPFAM" id="SSF53474">
    <property type="entry name" value="alpha/beta-Hydrolases"/>
    <property type="match status" value="1"/>
</dbReference>
<evidence type="ECO:0000313" key="5">
    <source>
        <dbReference type="Proteomes" id="UP000290037"/>
    </source>
</evidence>
<dbReference type="InterPro" id="IPR029058">
    <property type="entry name" value="AB_hydrolase_fold"/>
</dbReference>
<reference evidence="2 5" key="3">
    <citation type="submission" date="2018-07" db="EMBL/GenBank/DDBJ databases">
        <title>Leeuwenhoekiella genomics.</title>
        <authorList>
            <person name="Tahon G."/>
            <person name="Willems A."/>
        </authorList>
    </citation>
    <scope>NUCLEOTIDE SEQUENCE [LARGE SCALE GENOMIC DNA]</scope>
    <source>
        <strain evidence="2 5">LMG 24856</strain>
    </source>
</reference>
<dbReference type="EMBL" id="FQXT01000003">
    <property type="protein sequence ID" value="SHI09294.1"/>
    <property type="molecule type" value="Genomic_DNA"/>
</dbReference>
<dbReference type="SUPFAM" id="SSF81296">
    <property type="entry name" value="E set domains"/>
    <property type="match status" value="1"/>
</dbReference>
<dbReference type="PANTHER" id="PTHR48098">
    <property type="entry name" value="ENTEROCHELIN ESTERASE-RELATED"/>
    <property type="match status" value="1"/>
</dbReference>
<dbReference type="Proteomes" id="UP000290037">
    <property type="component" value="Unassembled WGS sequence"/>
</dbReference>
<keyword evidence="5" id="KW-1185">Reference proteome</keyword>
<dbReference type="EMBL" id="QOVN01000002">
    <property type="protein sequence ID" value="RXG30621.1"/>
    <property type="molecule type" value="Genomic_DNA"/>
</dbReference>
<name>A0A1M5YBR5_9FLAO</name>
<dbReference type="InterPro" id="IPR013783">
    <property type="entry name" value="Ig-like_fold"/>
</dbReference>